<dbReference type="InterPro" id="IPR005331">
    <property type="entry name" value="Sulfotransferase"/>
</dbReference>
<gene>
    <name evidence="1" type="ORF">Ga0080574_TMP4295</name>
</gene>
<reference evidence="1 2" key="1">
    <citation type="submission" date="2016-04" db="EMBL/GenBank/DDBJ databases">
        <title>Deep-sea bacteria in the southern Pacific.</title>
        <authorList>
            <person name="Tang K."/>
        </authorList>
    </citation>
    <scope>NUCLEOTIDE SEQUENCE [LARGE SCALE GENOMIC DNA]</scope>
    <source>
        <strain evidence="1 2">JLT2014</strain>
    </source>
</reference>
<dbReference type="EMBL" id="CP015093">
    <property type="protein sequence ID" value="APZ54629.1"/>
    <property type="molecule type" value="Genomic_DNA"/>
</dbReference>
<organism evidence="1 2">
    <name type="scientific">Salipiger abyssi</name>
    <dbReference type="NCBI Taxonomy" id="1250539"/>
    <lineage>
        <taxon>Bacteria</taxon>
        <taxon>Pseudomonadati</taxon>
        <taxon>Pseudomonadota</taxon>
        <taxon>Alphaproteobacteria</taxon>
        <taxon>Rhodobacterales</taxon>
        <taxon>Roseobacteraceae</taxon>
        <taxon>Salipiger</taxon>
    </lineage>
</organism>
<dbReference type="GO" id="GO:0008146">
    <property type="term" value="F:sulfotransferase activity"/>
    <property type="evidence" value="ECO:0007669"/>
    <property type="project" value="InterPro"/>
</dbReference>
<evidence type="ECO:0000313" key="1">
    <source>
        <dbReference type="EMBL" id="APZ54629.1"/>
    </source>
</evidence>
<dbReference type="OrthoDB" id="554104at2"/>
<keyword evidence="1" id="KW-0808">Transferase</keyword>
<dbReference type="GO" id="GO:0016020">
    <property type="term" value="C:membrane"/>
    <property type="evidence" value="ECO:0007669"/>
    <property type="project" value="InterPro"/>
</dbReference>
<dbReference type="STRING" id="1250539.Ga0080574_TMP4295"/>
<dbReference type="KEGG" id="paby:Ga0080574_TMP4295"/>
<dbReference type="AlphaFoldDB" id="A0A1P8UZ22"/>
<dbReference type="RefSeq" id="WP_076704406.1">
    <property type="nucleotide sequence ID" value="NZ_CP015093.1"/>
</dbReference>
<keyword evidence="2" id="KW-1185">Reference proteome</keyword>
<proteinExistence type="predicted"/>
<accession>A0A1P8UZ22</accession>
<dbReference type="Pfam" id="PF03567">
    <property type="entry name" value="Sulfotransfer_2"/>
    <property type="match status" value="1"/>
</dbReference>
<sequence length="232" mass="27089">MVIAVDAHRIAYMALPKAGCSTVKAALAKIDPAVTLPPEDQRDVTTWHRIYPTRRFRPHRWERYETYWRFCVVRDPLKRLLSVYTNRVVEFRDLHNCRKILRGRVDLPKDPDPDFFFQNLRAYVQASSAIKHHAMPAWLFLGPDLRRYDRIYRTAELSRFGLDLAERTGLPVDIAQENSSTARLGLADLRPETHAAIRDYLDDEYGYLSDFFDNPFARDQHVSCTVPRPRVS</sequence>
<dbReference type="Proteomes" id="UP000187059">
    <property type="component" value="Chromosome"/>
</dbReference>
<evidence type="ECO:0000313" key="2">
    <source>
        <dbReference type="Proteomes" id="UP000187059"/>
    </source>
</evidence>
<name>A0A1P8UZ22_9RHOB</name>
<protein>
    <submittedName>
        <fullName evidence="1">Sulfotransferase family protein</fullName>
    </submittedName>
</protein>